<dbReference type="EMBL" id="LR798243">
    <property type="protein sequence ID" value="CAB5214339.1"/>
    <property type="molecule type" value="Genomic_DNA"/>
</dbReference>
<sequence length="334" mass="35700">MPVLPNAVLPGNTINPNDSIGAQIGHAIGASLLGSVGLSGATNRQNVAQMYQYSNRTAGPNPQIIYPNASQDWRVRISLPPGANYFYNDSSNTLMSPLVTEIGGGSTSGFGSAILGAIGQNAGAKRIGVVFPYTPQITVTSIANYQPQKLVHNNYTQYFYENSETQAIQIQGDFTVQNINEGQYLLAVIYFFRSATKMFFGMDPGAGNPPPIVYLNGYGQYYLPNVPCVVTSFAHTMPADVDYMDIPEPGVTKTGYNPQFNNYRLNSTRMPTQSTVTLTVQPVYSRLAQSRAFSLQDFARGALINGAGTGYPASSFGATQGGYNTGGGNAGGFL</sequence>
<accession>A0A6J7WNT8</accession>
<organism evidence="1">
    <name type="scientific">uncultured Caudovirales phage</name>
    <dbReference type="NCBI Taxonomy" id="2100421"/>
    <lineage>
        <taxon>Viruses</taxon>
        <taxon>Duplodnaviria</taxon>
        <taxon>Heunggongvirae</taxon>
        <taxon>Uroviricota</taxon>
        <taxon>Caudoviricetes</taxon>
        <taxon>Peduoviridae</taxon>
        <taxon>Maltschvirus</taxon>
        <taxon>Maltschvirus maltsch</taxon>
    </lineage>
</organism>
<evidence type="ECO:0000313" key="1">
    <source>
        <dbReference type="EMBL" id="CAB5214339.1"/>
    </source>
</evidence>
<name>A0A6J7WNT8_9CAUD</name>
<protein>
    <submittedName>
        <fullName evidence="1">Uncharacterized protein</fullName>
    </submittedName>
</protein>
<gene>
    <name evidence="1" type="ORF">UFOVP190_63</name>
</gene>
<reference evidence="1" key="1">
    <citation type="submission" date="2020-05" db="EMBL/GenBank/DDBJ databases">
        <authorList>
            <person name="Chiriac C."/>
            <person name="Salcher M."/>
            <person name="Ghai R."/>
            <person name="Kavagutti S V."/>
        </authorList>
    </citation>
    <scope>NUCLEOTIDE SEQUENCE</scope>
</reference>
<proteinExistence type="predicted"/>